<dbReference type="OrthoDB" id="1930702at2759"/>
<dbReference type="PANTHER" id="PTHR36735:SF1">
    <property type="entry name" value="TRANSMEMBRANE PROTEIN"/>
    <property type="match status" value="1"/>
</dbReference>
<name>A0A2I0ALH7_9ASPA</name>
<keyword evidence="4" id="KW-1185">Reference proteome</keyword>
<feature type="transmembrane region" description="Helical" evidence="2">
    <location>
        <begin position="90"/>
        <end position="115"/>
    </location>
</feature>
<dbReference type="Proteomes" id="UP000236161">
    <property type="component" value="Unassembled WGS sequence"/>
</dbReference>
<dbReference type="STRING" id="1088818.A0A2I0ALH7"/>
<feature type="region of interest" description="Disordered" evidence="1">
    <location>
        <begin position="126"/>
        <end position="162"/>
    </location>
</feature>
<dbReference type="GO" id="GO:0009535">
    <property type="term" value="C:chloroplast thylakoid membrane"/>
    <property type="evidence" value="ECO:0007669"/>
    <property type="project" value="TreeGrafter"/>
</dbReference>
<dbReference type="AlphaFoldDB" id="A0A2I0ALH7"/>
<evidence type="ECO:0000256" key="2">
    <source>
        <dbReference type="SAM" id="Phobius"/>
    </source>
</evidence>
<keyword evidence="2" id="KW-0812">Transmembrane</keyword>
<proteinExistence type="predicted"/>
<evidence type="ECO:0000313" key="4">
    <source>
        <dbReference type="Proteomes" id="UP000236161"/>
    </source>
</evidence>
<dbReference type="PANTHER" id="PTHR36735">
    <property type="entry name" value="TRANSMEMBRANE PROTEIN"/>
    <property type="match status" value="1"/>
</dbReference>
<accession>A0A2I0ALH7</accession>
<evidence type="ECO:0000256" key="1">
    <source>
        <dbReference type="SAM" id="MobiDB-lite"/>
    </source>
</evidence>
<evidence type="ECO:0000313" key="3">
    <source>
        <dbReference type="EMBL" id="PKA56411.1"/>
    </source>
</evidence>
<gene>
    <name evidence="3" type="ORF">AXF42_Ash014914</name>
</gene>
<organism evidence="3 4">
    <name type="scientific">Apostasia shenzhenica</name>
    <dbReference type="NCBI Taxonomy" id="1088818"/>
    <lineage>
        <taxon>Eukaryota</taxon>
        <taxon>Viridiplantae</taxon>
        <taxon>Streptophyta</taxon>
        <taxon>Embryophyta</taxon>
        <taxon>Tracheophyta</taxon>
        <taxon>Spermatophyta</taxon>
        <taxon>Magnoliopsida</taxon>
        <taxon>Liliopsida</taxon>
        <taxon>Asparagales</taxon>
        <taxon>Orchidaceae</taxon>
        <taxon>Apostasioideae</taxon>
        <taxon>Apostasia</taxon>
    </lineage>
</organism>
<keyword evidence="2" id="KW-1133">Transmembrane helix</keyword>
<dbReference type="EMBL" id="KZ451973">
    <property type="protein sequence ID" value="PKA56411.1"/>
    <property type="molecule type" value="Genomic_DNA"/>
</dbReference>
<protein>
    <submittedName>
        <fullName evidence="3">Uncharacterized protein</fullName>
    </submittedName>
</protein>
<reference evidence="3 4" key="1">
    <citation type="journal article" date="2017" name="Nature">
        <title>The Apostasia genome and the evolution of orchids.</title>
        <authorList>
            <person name="Zhang G.Q."/>
            <person name="Liu K.W."/>
            <person name="Li Z."/>
            <person name="Lohaus R."/>
            <person name="Hsiao Y.Y."/>
            <person name="Niu S.C."/>
            <person name="Wang J.Y."/>
            <person name="Lin Y.C."/>
            <person name="Xu Q."/>
            <person name="Chen L.J."/>
            <person name="Yoshida K."/>
            <person name="Fujiwara S."/>
            <person name="Wang Z.W."/>
            <person name="Zhang Y.Q."/>
            <person name="Mitsuda N."/>
            <person name="Wang M."/>
            <person name="Liu G.H."/>
            <person name="Pecoraro L."/>
            <person name="Huang H.X."/>
            <person name="Xiao X.J."/>
            <person name="Lin M."/>
            <person name="Wu X.Y."/>
            <person name="Wu W.L."/>
            <person name="Chen Y.Y."/>
            <person name="Chang S.B."/>
            <person name="Sakamoto S."/>
            <person name="Ohme-Takagi M."/>
            <person name="Yagi M."/>
            <person name="Zeng S.J."/>
            <person name="Shen C.Y."/>
            <person name="Yeh C.M."/>
            <person name="Luo Y.B."/>
            <person name="Tsai W.C."/>
            <person name="Van de Peer Y."/>
            <person name="Liu Z.J."/>
        </authorList>
    </citation>
    <scope>NUCLEOTIDE SEQUENCE [LARGE SCALE GENOMIC DNA]</scope>
    <source>
        <strain evidence="4">cv. Shenzhen</strain>
        <tissue evidence="3">Stem</tissue>
    </source>
</reference>
<feature type="compositionally biased region" description="Basic residues" evidence="1">
    <location>
        <begin position="135"/>
        <end position="144"/>
    </location>
</feature>
<keyword evidence="2" id="KW-0472">Membrane</keyword>
<sequence length="162" mass="17560">MAIVPPLASSLSLFSPARCLSSSSPKLPVETSVPLHQWRSKLGRFLRWKAPTLRVSASENVDSLAAESSIPLGQSPQQIVPAADGGASSIIISALLFIAFIGLFIVTIGVIYLAVQDFLQKREREKFEKEEAEKRKKGGKKKNAGARAGPRGFGQKIEEDED</sequence>